<dbReference type="GO" id="GO:0016758">
    <property type="term" value="F:hexosyltransferase activity"/>
    <property type="evidence" value="ECO:0007669"/>
    <property type="project" value="InterPro"/>
</dbReference>
<dbReference type="Pfam" id="PF13302">
    <property type="entry name" value="Acetyltransf_3"/>
    <property type="match status" value="1"/>
</dbReference>
<dbReference type="GO" id="GO:0016747">
    <property type="term" value="F:acyltransferase activity, transferring groups other than amino-acyl groups"/>
    <property type="evidence" value="ECO:0007669"/>
    <property type="project" value="InterPro"/>
</dbReference>
<dbReference type="EC" id="3.6.1.57" evidence="4"/>
<sequence length="496" mass="53485">MSPRARSGVLICADTSPRMGTGHVMRSLALIQSCRAAGIPVHLASRMDVSWVRERLATEGVPFSPLSDAIPRQESPDVLLAHIRQTGLDPAWVVLDGYHFGPDCQSALREAGYRVLVVDDYAHQPVYHCDALLNQNLGAEHLSYHGDIGLRLFGPRHALLRREFREAQRSVTPHCGKTPVRSLLLTFGGGSFADVLPSLAPALAQPGLAGCTLRVIGGSMRERQVREALEDCPARVEVLYQVRDMPALMEQTDLCITAGGSTCWELCALGVPFLTVEIAENQRAAIRELERCDLAWPFSADRLAGFLASPSLTARVSERLLAMGVGAGEAELMRLFSSPALALRDVGPGDCDPLLDLANDPAVRGNSLTTDAIARPEHEAWFARMLASGQPFYILEADGRFAGYVRFSVSGRRATVSIALSASVRGKGIGARALSLALARLFASGAADRVEAVVVASNAASERLFRQAGFTLQREWGEGGRTLLLFTMDAATFGKE</sequence>
<feature type="binding site" evidence="2">
    <location>
        <position position="265"/>
    </location>
    <ligand>
        <name>substrate</name>
    </ligand>
</feature>
<evidence type="ECO:0000313" key="5">
    <source>
        <dbReference type="Proteomes" id="UP000631034"/>
    </source>
</evidence>
<name>A0A8J6YP14_9PROT</name>
<dbReference type="SUPFAM" id="SSF55729">
    <property type="entry name" value="Acyl-CoA N-acyltransferases (Nat)"/>
    <property type="match status" value="1"/>
</dbReference>
<dbReference type="NCBIfam" id="TIGR03590">
    <property type="entry name" value="PseG"/>
    <property type="match status" value="1"/>
</dbReference>
<organism evidence="4 5">
    <name type="scientific">Phaeovibrio sulfidiphilus</name>
    <dbReference type="NCBI Taxonomy" id="1220600"/>
    <lineage>
        <taxon>Bacteria</taxon>
        <taxon>Pseudomonadati</taxon>
        <taxon>Pseudomonadota</taxon>
        <taxon>Alphaproteobacteria</taxon>
        <taxon>Rhodospirillales</taxon>
        <taxon>Rhodospirillaceae</taxon>
        <taxon>Phaeovibrio</taxon>
    </lineage>
</organism>
<evidence type="ECO:0000313" key="4">
    <source>
        <dbReference type="EMBL" id="MBE1237329.1"/>
    </source>
</evidence>
<dbReference type="PANTHER" id="PTHR21015">
    <property type="entry name" value="UDP-N-ACETYLGLUCOSAMINE--N-ACETYLMURAMYL-(PENTAPEPTIDE) PYROPHOSPHORYL-UNDECAPRENOL N-ACETYLGLUCOSAMINE TRANSFERASE 1"/>
    <property type="match status" value="1"/>
</dbReference>
<dbReference type="InterPro" id="IPR000182">
    <property type="entry name" value="GNAT_dom"/>
</dbReference>
<dbReference type="SUPFAM" id="SSF53756">
    <property type="entry name" value="UDP-Glycosyltransferase/glycogen phosphorylase"/>
    <property type="match status" value="1"/>
</dbReference>
<keyword evidence="5" id="KW-1185">Reference proteome</keyword>
<comment type="caution">
    <text evidence="4">The sequence shown here is derived from an EMBL/GenBank/DDBJ whole genome shotgun (WGS) entry which is preliminary data.</text>
</comment>
<dbReference type="RefSeq" id="WP_192534341.1">
    <property type="nucleotide sequence ID" value="NZ_JACZHT010000004.1"/>
</dbReference>
<reference evidence="4" key="1">
    <citation type="submission" date="2020-10" db="EMBL/GenBank/DDBJ databases">
        <title>Genome sequence of the unusual species of purple photosynthetic bacteria, Phaeovibrio sulfidiphilus DSM 23193, type strain.</title>
        <authorList>
            <person name="Kyndt J.A."/>
            <person name="Meyer T.E."/>
        </authorList>
    </citation>
    <scope>NUCLEOTIDE SEQUENCE</scope>
    <source>
        <strain evidence="4">DSM 23193</strain>
    </source>
</reference>
<gene>
    <name evidence="4" type="primary">pseG</name>
    <name evidence="4" type="ORF">IHV25_06675</name>
</gene>
<evidence type="ECO:0000256" key="1">
    <source>
        <dbReference type="PIRSR" id="PIRSR620023-1"/>
    </source>
</evidence>
<evidence type="ECO:0000256" key="2">
    <source>
        <dbReference type="PIRSR" id="PIRSR620023-2"/>
    </source>
</evidence>
<dbReference type="Gene3D" id="3.40.630.30">
    <property type="match status" value="1"/>
</dbReference>
<dbReference type="Pfam" id="PF04101">
    <property type="entry name" value="Glyco_tran_28_C"/>
    <property type="match status" value="1"/>
</dbReference>
<dbReference type="GO" id="GO:0016787">
    <property type="term" value="F:hydrolase activity"/>
    <property type="evidence" value="ECO:0007669"/>
    <property type="project" value="UniProtKB-KW"/>
</dbReference>
<accession>A0A8J6YP14</accession>
<dbReference type="CDD" id="cd04301">
    <property type="entry name" value="NAT_SF"/>
    <property type="match status" value="1"/>
</dbReference>
<protein>
    <submittedName>
        <fullName evidence="4">UDP-2,4-diacetamido-2,4, 6-trideoxy-beta-L-altropyranose hydrolase</fullName>
        <ecNumber evidence="4">3.6.1.57</ecNumber>
    </submittedName>
</protein>
<feature type="active site" description="Proton acceptor" evidence="1">
    <location>
        <position position="23"/>
    </location>
</feature>
<dbReference type="InterPro" id="IPR016181">
    <property type="entry name" value="Acyl_CoA_acyltransferase"/>
</dbReference>
<dbReference type="Proteomes" id="UP000631034">
    <property type="component" value="Unassembled WGS sequence"/>
</dbReference>
<dbReference type="InterPro" id="IPR020023">
    <property type="entry name" value="PseG"/>
</dbReference>
<evidence type="ECO:0000259" key="3">
    <source>
        <dbReference type="PROSITE" id="PS51186"/>
    </source>
</evidence>
<dbReference type="PANTHER" id="PTHR21015:SF22">
    <property type="entry name" value="GLYCOSYLTRANSFERASE"/>
    <property type="match status" value="1"/>
</dbReference>
<dbReference type="PROSITE" id="PS51186">
    <property type="entry name" value="GNAT"/>
    <property type="match status" value="1"/>
</dbReference>
<dbReference type="Gene3D" id="3.40.50.2000">
    <property type="entry name" value="Glycogen Phosphorylase B"/>
    <property type="match status" value="1"/>
</dbReference>
<dbReference type="InterPro" id="IPR007235">
    <property type="entry name" value="Glyco_trans_28_C"/>
</dbReference>
<keyword evidence="4" id="KW-0378">Hydrolase</keyword>
<dbReference type="Gene3D" id="3.40.50.11190">
    <property type="match status" value="1"/>
</dbReference>
<dbReference type="AlphaFoldDB" id="A0A8J6YP14"/>
<proteinExistence type="predicted"/>
<dbReference type="EMBL" id="JACZHT010000004">
    <property type="protein sequence ID" value="MBE1237329.1"/>
    <property type="molecule type" value="Genomic_DNA"/>
</dbReference>
<feature type="binding site" evidence="2">
    <location>
        <position position="161"/>
    </location>
    <ligand>
        <name>substrate</name>
    </ligand>
</feature>
<feature type="domain" description="N-acetyltransferase" evidence="3">
    <location>
        <begin position="341"/>
        <end position="489"/>
    </location>
</feature>